<name>A0ABM5Z3Q8_9BURK</name>
<proteinExistence type="predicted"/>
<evidence type="ECO:0000313" key="1">
    <source>
        <dbReference type="EMBL" id="AMP13362.1"/>
    </source>
</evidence>
<protein>
    <submittedName>
        <fullName evidence="1">Uncharacterized protein</fullName>
    </submittedName>
</protein>
<keyword evidence="2" id="KW-1185">Reference proteome</keyword>
<dbReference type="EMBL" id="CP013236">
    <property type="protein sequence ID" value="AMP13362.1"/>
    <property type="molecule type" value="Genomic_DNA"/>
</dbReference>
<gene>
    <name evidence="1" type="ORF">CPter291_1085</name>
</gene>
<dbReference type="Proteomes" id="UP000074914">
    <property type="component" value="Chromosome"/>
</dbReference>
<sequence>MLSSQATVAPSHAPAMPPRLIKLPKLLSYHLIDTKKPWL</sequence>
<organism evidence="1 2">
    <name type="scientific">Collimonas pratensis</name>
    <dbReference type="NCBI Taxonomy" id="279113"/>
    <lineage>
        <taxon>Bacteria</taxon>
        <taxon>Pseudomonadati</taxon>
        <taxon>Pseudomonadota</taxon>
        <taxon>Betaproteobacteria</taxon>
        <taxon>Burkholderiales</taxon>
        <taxon>Oxalobacteraceae</taxon>
        <taxon>Collimonas</taxon>
    </lineage>
</organism>
<accession>A0ABM5Z3Q8</accession>
<evidence type="ECO:0000313" key="2">
    <source>
        <dbReference type="Proteomes" id="UP000074914"/>
    </source>
</evidence>
<reference evidence="1 2" key="1">
    <citation type="submission" date="2015-11" db="EMBL/GenBank/DDBJ databases">
        <title>Exploring the genomic traits of fungus-feeding bacterial genus Collimonas.</title>
        <authorList>
            <person name="Song C."/>
            <person name="Schmidt R."/>
            <person name="de Jager V."/>
            <person name="Krzyzanowska D."/>
            <person name="Jongedijk E."/>
            <person name="Cankar K."/>
            <person name="Beekwilder J."/>
            <person name="van Veen A."/>
            <person name="de Boer W."/>
            <person name="van Veen J.A."/>
            <person name="Garbeva P."/>
        </authorList>
    </citation>
    <scope>NUCLEOTIDE SEQUENCE [LARGE SCALE GENOMIC DNA]</scope>
    <source>
        <strain evidence="1 2">Ter291</strain>
    </source>
</reference>